<dbReference type="GO" id="GO:0005886">
    <property type="term" value="C:plasma membrane"/>
    <property type="evidence" value="ECO:0007669"/>
    <property type="project" value="TreeGrafter"/>
</dbReference>
<evidence type="ECO:0000256" key="9">
    <source>
        <dbReference type="SAM" id="MobiDB-lite"/>
    </source>
</evidence>
<dbReference type="SUPFAM" id="SSF81419">
    <property type="entry name" value="Mitochondrial cytochrome c oxidase subunit VIIa"/>
    <property type="match status" value="1"/>
</dbReference>
<gene>
    <name evidence="11" type="primary">CSON011100</name>
</gene>
<protein>
    <submittedName>
        <fullName evidence="11">CSON011100 protein</fullName>
    </submittedName>
</protein>
<keyword evidence="6 10" id="KW-1133">Transmembrane helix</keyword>
<feature type="transmembrane region" description="Helical" evidence="10">
    <location>
        <begin position="247"/>
        <end position="269"/>
    </location>
</feature>
<dbReference type="EMBL" id="UFQS01000046">
    <property type="protein sequence ID" value="SSW98518.1"/>
    <property type="molecule type" value="Genomic_DNA"/>
</dbReference>
<accession>A0A336K4L5</accession>
<dbReference type="GO" id="GO:0005385">
    <property type="term" value="F:zinc ion transmembrane transporter activity"/>
    <property type="evidence" value="ECO:0007669"/>
    <property type="project" value="TreeGrafter"/>
</dbReference>
<dbReference type="PANTHER" id="PTHR11040">
    <property type="entry name" value="ZINC/IRON TRANSPORTER"/>
    <property type="match status" value="1"/>
</dbReference>
<feature type="transmembrane region" description="Helical" evidence="10">
    <location>
        <begin position="77"/>
        <end position="97"/>
    </location>
</feature>
<feature type="transmembrane region" description="Helical" evidence="10">
    <location>
        <begin position="432"/>
        <end position="457"/>
    </location>
</feature>
<dbReference type="AlphaFoldDB" id="A0A336K4L5"/>
<dbReference type="Gene3D" id="4.10.91.10">
    <property type="entry name" value="Cytochrome c oxidase, subunit VIIa"/>
    <property type="match status" value="1"/>
</dbReference>
<dbReference type="GO" id="GO:0005743">
    <property type="term" value="C:mitochondrial inner membrane"/>
    <property type="evidence" value="ECO:0007669"/>
    <property type="project" value="UniProtKB-SubCell"/>
</dbReference>
<proteinExistence type="inferred from homology"/>
<evidence type="ECO:0000256" key="1">
    <source>
        <dbReference type="ARBA" id="ARBA00004141"/>
    </source>
</evidence>
<feature type="transmembrane region" description="Helical" evidence="10">
    <location>
        <begin position="354"/>
        <end position="374"/>
    </location>
</feature>
<dbReference type="VEuPathDB" id="VectorBase:CSON011100"/>
<feature type="transmembrane region" description="Helical" evidence="10">
    <location>
        <begin position="45"/>
        <end position="65"/>
    </location>
</feature>
<feature type="region of interest" description="Disordered" evidence="9">
    <location>
        <begin position="141"/>
        <end position="162"/>
    </location>
</feature>
<reference evidence="11" key="1">
    <citation type="submission" date="2018-04" db="EMBL/GenBank/DDBJ databases">
        <authorList>
            <person name="Go L.Y."/>
            <person name="Mitchell J.A."/>
        </authorList>
    </citation>
    <scope>NUCLEOTIDE SEQUENCE</scope>
    <source>
        <tissue evidence="11">Whole organism</tissue>
    </source>
</reference>
<evidence type="ECO:0000313" key="11">
    <source>
        <dbReference type="EMBL" id="SSW98518.1"/>
    </source>
</evidence>
<name>A0A336K4L5_CULSO</name>
<keyword evidence="8 10" id="KW-0472">Membrane</keyword>
<dbReference type="InterPro" id="IPR036539">
    <property type="entry name" value="Cyt_c_oxidase_su7a_sf"/>
</dbReference>
<organism evidence="11">
    <name type="scientific">Culicoides sonorensis</name>
    <name type="common">Biting midge</name>
    <dbReference type="NCBI Taxonomy" id="179676"/>
    <lineage>
        <taxon>Eukaryota</taxon>
        <taxon>Metazoa</taxon>
        <taxon>Ecdysozoa</taxon>
        <taxon>Arthropoda</taxon>
        <taxon>Hexapoda</taxon>
        <taxon>Insecta</taxon>
        <taxon>Pterygota</taxon>
        <taxon>Neoptera</taxon>
        <taxon>Endopterygota</taxon>
        <taxon>Diptera</taxon>
        <taxon>Nematocera</taxon>
        <taxon>Chironomoidea</taxon>
        <taxon>Ceratopogonidae</taxon>
        <taxon>Ceratopogoninae</taxon>
        <taxon>Culicoides</taxon>
        <taxon>Monoculicoides</taxon>
    </lineage>
</organism>
<feature type="transmembrane region" description="Helical" evidence="10">
    <location>
        <begin position="217"/>
        <end position="241"/>
    </location>
</feature>
<dbReference type="GO" id="GO:0045277">
    <property type="term" value="C:respiratory chain complex IV"/>
    <property type="evidence" value="ECO:0007669"/>
    <property type="project" value="InterPro"/>
</dbReference>
<evidence type="ECO:0000256" key="7">
    <source>
        <dbReference type="ARBA" id="ARBA00023128"/>
    </source>
</evidence>
<feature type="transmembrane region" description="Helical" evidence="10">
    <location>
        <begin position="109"/>
        <end position="129"/>
    </location>
</feature>
<feature type="transmembrane region" description="Helical" evidence="10">
    <location>
        <begin position="314"/>
        <end position="333"/>
    </location>
</feature>
<evidence type="ECO:0000256" key="2">
    <source>
        <dbReference type="ARBA" id="ARBA00004273"/>
    </source>
</evidence>
<keyword evidence="4 10" id="KW-0812">Transmembrane</keyword>
<dbReference type="Pfam" id="PF02535">
    <property type="entry name" value="Zip"/>
    <property type="match status" value="1"/>
</dbReference>
<evidence type="ECO:0000256" key="10">
    <source>
        <dbReference type="SAM" id="Phobius"/>
    </source>
</evidence>
<keyword evidence="5" id="KW-0999">Mitochondrion inner membrane</keyword>
<evidence type="ECO:0000256" key="3">
    <source>
        <dbReference type="ARBA" id="ARBA00009331"/>
    </source>
</evidence>
<comment type="similarity">
    <text evidence="3">Belongs to the cytochrome c oxidase VIIa family.</text>
</comment>
<dbReference type="GO" id="GO:0006123">
    <property type="term" value="P:mitochondrial electron transport, cytochrome c to oxygen"/>
    <property type="evidence" value="ECO:0007669"/>
    <property type="project" value="InterPro"/>
</dbReference>
<dbReference type="InterPro" id="IPR003689">
    <property type="entry name" value="ZIP"/>
</dbReference>
<evidence type="ECO:0000256" key="8">
    <source>
        <dbReference type="ARBA" id="ARBA00023136"/>
    </source>
</evidence>
<evidence type="ECO:0000256" key="6">
    <source>
        <dbReference type="ARBA" id="ARBA00022989"/>
    </source>
</evidence>
<feature type="transmembrane region" description="Helical" evidence="10">
    <location>
        <begin position="281"/>
        <end position="302"/>
    </location>
</feature>
<sequence>MTGNSIKIRHSKDYNSKFYIIMDLTTERTRGLIHALQMDKDNTKILAMLALGGGSLIFGLLPAFFTRTNRRRQPLIISNLLCFGAGVLLATSLIHMLPEVREKLPNYPELIFCGGFFMVYVADELLHLICGEAIRHTHTDISAPPRRHSNTHQHDGARPCGGHNYGAMSETQSLLDDSSEHYVRQEETIRQIEERADAEANSRICHTNHREPCEQSLAGHAGLLFALSLHSILEGIAVGVQDTSAKVLLLLGAVACHKFVVGFCLGVELSSTPGARFRNQLLAILIFSFGSILGIGIGMAIVDLKTVYDTPALQVLQALAGGTLLYVTVCEVLPREKARWHLSDRKYAGITQCLSVLIGFGTMTMLSIFMNHSINADSPQLPENINYVTNINPESKQLENVVDLSALKEKQRHFQKDDGLPIFLKGGPMDRVLVGLTFILVALGLLRTANFYVGMILPSNDSNKD</sequence>
<evidence type="ECO:0000256" key="4">
    <source>
        <dbReference type="ARBA" id="ARBA00022692"/>
    </source>
</evidence>
<dbReference type="EMBL" id="UFQT01000046">
    <property type="protein sequence ID" value="SSX18904.1"/>
    <property type="molecule type" value="Genomic_DNA"/>
</dbReference>
<evidence type="ECO:0000313" key="12">
    <source>
        <dbReference type="EMBL" id="SSX18904.1"/>
    </source>
</evidence>
<dbReference type="PANTHER" id="PTHR11040:SF169">
    <property type="entry name" value="FI24038P1"/>
    <property type="match status" value="1"/>
</dbReference>
<evidence type="ECO:0000256" key="5">
    <source>
        <dbReference type="ARBA" id="ARBA00022792"/>
    </source>
</evidence>
<reference evidence="12" key="2">
    <citation type="submission" date="2018-07" db="EMBL/GenBank/DDBJ databases">
        <authorList>
            <person name="Quirk P.G."/>
            <person name="Krulwich T.A."/>
        </authorList>
    </citation>
    <scope>NUCLEOTIDE SEQUENCE</scope>
</reference>
<dbReference type="Pfam" id="PF02238">
    <property type="entry name" value="COX7a"/>
    <property type="match status" value="1"/>
</dbReference>
<keyword evidence="7" id="KW-0496">Mitochondrion</keyword>
<dbReference type="InterPro" id="IPR039297">
    <property type="entry name" value="COX7a"/>
</dbReference>
<comment type="subcellular location">
    <subcellularLocation>
        <location evidence="1">Membrane</location>
        <topology evidence="1">Multi-pass membrane protein</topology>
    </subcellularLocation>
    <subcellularLocation>
        <location evidence="2">Mitochondrion inner membrane</location>
    </subcellularLocation>
</comment>